<dbReference type="EMBL" id="VSRR010000244">
    <property type="protein sequence ID" value="MPC12892.1"/>
    <property type="molecule type" value="Genomic_DNA"/>
</dbReference>
<evidence type="ECO:0000313" key="2">
    <source>
        <dbReference type="Proteomes" id="UP000324222"/>
    </source>
</evidence>
<reference evidence="1 2" key="1">
    <citation type="submission" date="2019-05" db="EMBL/GenBank/DDBJ databases">
        <title>Another draft genome of Portunus trituberculatus and its Hox gene families provides insights of decapod evolution.</title>
        <authorList>
            <person name="Jeong J.-H."/>
            <person name="Song I."/>
            <person name="Kim S."/>
            <person name="Choi T."/>
            <person name="Kim D."/>
            <person name="Ryu S."/>
            <person name="Kim W."/>
        </authorList>
    </citation>
    <scope>NUCLEOTIDE SEQUENCE [LARGE SCALE GENOMIC DNA]</scope>
    <source>
        <tissue evidence="1">Muscle</tissue>
    </source>
</reference>
<dbReference type="AlphaFoldDB" id="A0A5B7CT56"/>
<accession>A0A5B7CT56</accession>
<dbReference type="OrthoDB" id="443634at2759"/>
<dbReference type="Proteomes" id="UP000324222">
    <property type="component" value="Unassembled WGS sequence"/>
</dbReference>
<comment type="caution">
    <text evidence="1">The sequence shown here is derived from an EMBL/GenBank/DDBJ whole genome shotgun (WGS) entry which is preliminary data.</text>
</comment>
<name>A0A5B7CT56_PORTR</name>
<evidence type="ECO:0000313" key="1">
    <source>
        <dbReference type="EMBL" id="MPC12892.1"/>
    </source>
</evidence>
<proteinExistence type="predicted"/>
<protein>
    <submittedName>
        <fullName evidence="1">Uncharacterized protein</fullName>
    </submittedName>
</protein>
<organism evidence="1 2">
    <name type="scientific">Portunus trituberculatus</name>
    <name type="common">Swimming crab</name>
    <name type="synonym">Neptunus trituberculatus</name>
    <dbReference type="NCBI Taxonomy" id="210409"/>
    <lineage>
        <taxon>Eukaryota</taxon>
        <taxon>Metazoa</taxon>
        <taxon>Ecdysozoa</taxon>
        <taxon>Arthropoda</taxon>
        <taxon>Crustacea</taxon>
        <taxon>Multicrustacea</taxon>
        <taxon>Malacostraca</taxon>
        <taxon>Eumalacostraca</taxon>
        <taxon>Eucarida</taxon>
        <taxon>Decapoda</taxon>
        <taxon>Pleocyemata</taxon>
        <taxon>Brachyura</taxon>
        <taxon>Eubrachyura</taxon>
        <taxon>Portunoidea</taxon>
        <taxon>Portunidae</taxon>
        <taxon>Portuninae</taxon>
        <taxon>Portunus</taxon>
    </lineage>
</organism>
<gene>
    <name evidence="1" type="ORF">E2C01_005607</name>
</gene>
<keyword evidence="2" id="KW-1185">Reference proteome</keyword>
<sequence length="65" mass="7296">MNGHTSQLVLILHISFQSHLNDSHQQVMIQWAGEGSPVIICLMRNAIQSPDLPSTCHINPFTTRM</sequence>